<dbReference type="AlphaFoldDB" id="A0A9W9P845"/>
<dbReference type="OrthoDB" id="4206979at2759"/>
<proteinExistence type="predicted"/>
<name>A0A9W9P845_9EURO</name>
<gene>
    <name evidence="1" type="ORF">N7468_004186</name>
</gene>
<evidence type="ECO:0000313" key="1">
    <source>
        <dbReference type="EMBL" id="KAJ5239567.1"/>
    </source>
</evidence>
<comment type="caution">
    <text evidence="1">The sequence shown here is derived from an EMBL/GenBank/DDBJ whole genome shotgun (WGS) entry which is preliminary data.</text>
</comment>
<accession>A0A9W9P845</accession>
<reference evidence="1" key="2">
    <citation type="journal article" date="2023" name="IMA Fungus">
        <title>Comparative genomic study of the Penicillium genus elucidates a diverse pangenome and 15 lateral gene transfer events.</title>
        <authorList>
            <person name="Petersen C."/>
            <person name="Sorensen T."/>
            <person name="Nielsen M.R."/>
            <person name="Sondergaard T.E."/>
            <person name="Sorensen J.L."/>
            <person name="Fitzpatrick D.A."/>
            <person name="Frisvad J.C."/>
            <person name="Nielsen K.L."/>
        </authorList>
    </citation>
    <scope>NUCLEOTIDE SEQUENCE</scope>
    <source>
        <strain evidence="1">IBT 19713</strain>
    </source>
</reference>
<evidence type="ECO:0000313" key="2">
    <source>
        <dbReference type="Proteomes" id="UP001150941"/>
    </source>
</evidence>
<dbReference type="EMBL" id="JAPQKS010000003">
    <property type="protein sequence ID" value="KAJ5239567.1"/>
    <property type="molecule type" value="Genomic_DNA"/>
</dbReference>
<sequence length="127" mass="15044">MSYSHPHLDPIPEEKEITPMDHRILCSGGTTSTLEMMPSRIKQAKSIPNDPKAHIEELVYEVSYLRAELQWHKETKQVLLEFQQRMFDIFQNMEDTLSRATARLHESERRYLKVWEHEFGDELGGRF</sequence>
<organism evidence="1 2">
    <name type="scientific">Penicillium chermesinum</name>
    <dbReference type="NCBI Taxonomy" id="63820"/>
    <lineage>
        <taxon>Eukaryota</taxon>
        <taxon>Fungi</taxon>
        <taxon>Dikarya</taxon>
        <taxon>Ascomycota</taxon>
        <taxon>Pezizomycotina</taxon>
        <taxon>Eurotiomycetes</taxon>
        <taxon>Eurotiomycetidae</taxon>
        <taxon>Eurotiales</taxon>
        <taxon>Aspergillaceae</taxon>
        <taxon>Penicillium</taxon>
    </lineage>
</organism>
<keyword evidence="2" id="KW-1185">Reference proteome</keyword>
<dbReference type="Proteomes" id="UP001150941">
    <property type="component" value="Unassembled WGS sequence"/>
</dbReference>
<protein>
    <submittedName>
        <fullName evidence="1">Uncharacterized protein</fullName>
    </submittedName>
</protein>
<reference evidence="1" key="1">
    <citation type="submission" date="2022-11" db="EMBL/GenBank/DDBJ databases">
        <authorList>
            <person name="Petersen C."/>
        </authorList>
    </citation>
    <scope>NUCLEOTIDE SEQUENCE</scope>
    <source>
        <strain evidence="1">IBT 19713</strain>
    </source>
</reference>
<dbReference type="RefSeq" id="XP_058332486.1">
    <property type="nucleotide sequence ID" value="XM_058473483.1"/>
</dbReference>
<dbReference type="GeneID" id="83200786"/>